<dbReference type="FunFam" id="3.40.50.1000:FF:000018">
    <property type="entry name" value="Calcium-transporting ATPase"/>
    <property type="match status" value="2"/>
</dbReference>
<dbReference type="Gene3D" id="1.20.1110.10">
    <property type="entry name" value="Calcium-transporting ATPase, transmembrane domain"/>
    <property type="match status" value="3"/>
</dbReference>
<keyword evidence="11" id="KW-0112">Calmodulin-binding</keyword>
<keyword evidence="16 19" id="KW-0472">Membrane</keyword>
<keyword evidence="12" id="KW-1278">Translocase</keyword>
<evidence type="ECO:0000256" key="2">
    <source>
        <dbReference type="ARBA" id="ARBA00006124"/>
    </source>
</evidence>
<dbReference type="InterPro" id="IPR023298">
    <property type="entry name" value="ATPase_P-typ_TM_dom_sf"/>
</dbReference>
<feature type="transmembrane region" description="Helical" evidence="19">
    <location>
        <begin position="384"/>
        <end position="417"/>
    </location>
</feature>
<dbReference type="InterPro" id="IPR036412">
    <property type="entry name" value="HAD-like_sf"/>
</dbReference>
<dbReference type="PROSITE" id="PS00154">
    <property type="entry name" value="ATPASE_E1_E2"/>
    <property type="match status" value="2"/>
</dbReference>
<dbReference type="InterPro" id="IPR023299">
    <property type="entry name" value="ATPase_P-typ_cyto_dom_N"/>
</dbReference>
<evidence type="ECO:0000256" key="15">
    <source>
        <dbReference type="ARBA" id="ARBA00023065"/>
    </source>
</evidence>
<keyword evidence="10" id="KW-0460">Magnesium</keyword>
<comment type="caution">
    <text evidence="19">Lacks conserved residue(s) required for the propagation of feature annotation.</text>
</comment>
<dbReference type="InterPro" id="IPR018303">
    <property type="entry name" value="ATPase_P-typ_P_site"/>
</dbReference>
<dbReference type="InterPro" id="IPR004014">
    <property type="entry name" value="ATPase_P-typ_cation-transptr_N"/>
</dbReference>
<sequence length="2056" mass="226648">MSNILHVNLSSIGSLLDVPSTLSKPSKRWHLAFATIYCSRALHSLLNDPLSNNKNKSRKLLLNTPPFVALDVKPCSGFSDIDQTSLTDLVKAKNLDQLLELGGVEGVAEALKADFKNGIHGDVQDVARRKQEFGSNTYQKPPPKSILHFVVEAFEDLTILVLLACATLSLGFGIKEHGVKEGWYDGGSIFLAVFLVISVSAVSNFKQNRQFDKLSKVSNNIQVDVVRQGRRQQISIFEIVVGDVVCLKIGDQVPADGLFLDGHSLQVNESSMTGESDHVEVNTSLNPFLFSGTKIADGYGRMLVTSVGMNTTWGEMMSTISRETNEQTPLQARLNKLTSSIGKVGLAVAFLVLVVLLVRYFTGNTEDENRNQEFNGSKTKADDIVNAVVGIIAAAVTIVVVAIPEGLPLAVTLTLAYSMKRMMADQAMVRKLSACETMGSATTICTDKTGTLTLNQMKVTKFWLGKQPIEAASSISTNLLKLIQQGVALNTTGSIYREPSSFKFEFSGSPTEKAILSWAVLELDMDMERMKKNYNILHVEAFNSEKKRSGILIRKKADNTIHVHWKGAAEMILAMCSSYYDVSGSMKDMDDGERMIFEQIIQGMAASSLRCIALAHKQIPEEEHEIGEGPQKLKEDSLTLIALVGIKDPCRPGVRKAVEDCQYAGVNVKMITGDNIFTARAIATECGILRPGQEMNSEAVVEGEVFRQYTQEERMEKVDKIHVMARSSPFDKLLMVQCLKQKGHVVAVTGDGTNDAPALKEADIGLSMGIQGTEVAKESSDIIILDDNFASVATVLRWGRCVYNNIQKFIQFQLTVNVAALVINFVAAASAGEVPLTAVQLLWVNLIMDTLGALALATERPTKELMEKPPVGRAEPLITNIMWRNLLAQALYQIVVLLTLQFNGESIFGVNQKVKDTLIFNTFVLCQVFNEFNARELEKKNVFEGIHKNKLFLGIIGITIILQVVMVEFLKKFADTERLDWGQWGACIGVAAASWPIGWLVKCIPVSDKPKYFVFIHINVMCGWKSEQLYPFLLVGSYGRMVGKRYDSDASAAPPHSAGCYPFLLHFLACGVAWTIKLISCFGPNGILFCHLEKECPVFCMLSCMASLENVPTILRKPIKRWRLAFATIYFSRTLRSLLHHPLSNNNSSCSKLPSSTPPFLVLDVKADADFSNVDQTSLTALVKEKNLDQLLGFGGVEGVAVALRSDVKNGIHGAAKDVAWRQEAFGSNTYPRPPTKSFFHFVVEAFKDLTILVLLVCATLSLCFGIKEHGLKEGWYDGGSILVAVFLVISVSAVSNYRQNRQFDKLSKVSNNIQSDNVEVNTSQNPFLFSGTKVADGYALMLVTSVGMNTTWGQMMSTISRDTNEQTPLQARLNELTSSIGKVGLTVAFLVLVVLLVRYFTGNTKDDNGNKEFNGRKTKSDDVVNAVVGIIASAVSILVMSIPEGLPLAVTLTLAYSMKRMMADQAMVRKLSACETMGSATTICTDKTGTLTLNQMKVTKFWLGKQPIEASSSIATNILKLIQHGIALNTTGSIYRDTTAKLEFSGSPTEKAILSWSVQELGMDMEVLKKNCTILHVEAFNSEKKRSGILMRKKTDNTIHVHWKGAAEMILAMCSSYYDASGRMKDLNVTERMTFEQIIQGMAASSLRCIAFAHKQIPEEEHEIKEGRQKIKEDSLTLIGLMGIKDPCRPGVRKAVEDCQHAGVNVKMITGDNVFTARAIATECGILKADQNMNSEVVIEGEAFRKYTPEERMEKVDKICVMARSSPFDKLLMIRCLKQKGHVVAVTGDGTNDAPALKEADIGLSMGIQGTEVAKESSDIIILDDNFASVAMVLRWGRCVYNNIQKFIQFQLTVNLAALAINFVAVLSAGEVPLTAVQLLWVNLIMDTLGALALATEQPTKELMEKQPVGKVEPLITNIMWRNLLAQALYQIAVLLTLQFKGGSIFGVKDKIKNTLIFNTFVLCQVFNEFNARKLEKKNIFKGIHKNKLFLGVIGITVILQVVMVEFLNKFADTERLDRGQWEACIAIAAMSWPIGFVVKCIPVSEKPFLRYLKW</sequence>
<feature type="domain" description="Cation-transporting P-type ATPase N-terminal" evidence="20">
    <location>
        <begin position="100"/>
        <end position="174"/>
    </location>
</feature>
<dbReference type="PANTHER" id="PTHR24093:SF434">
    <property type="entry name" value="CALCIUM-TRANSPORTING ATPASE 13, PLASMA MEMBRANE-TYPE-RELATED"/>
    <property type="match status" value="1"/>
</dbReference>
<dbReference type="GO" id="GO:0005886">
    <property type="term" value="C:plasma membrane"/>
    <property type="evidence" value="ECO:0000318"/>
    <property type="project" value="GO_Central"/>
</dbReference>
<feature type="transmembrane region" description="Helical" evidence="19">
    <location>
        <begin position="981"/>
        <end position="1001"/>
    </location>
</feature>
<feature type="transmembrane region" description="Helical" evidence="19">
    <location>
        <begin position="1424"/>
        <end position="1457"/>
    </location>
</feature>
<dbReference type="SUPFAM" id="SSF81653">
    <property type="entry name" value="Calcium ATPase, transduction domain A"/>
    <property type="match status" value="2"/>
</dbReference>
<dbReference type="Pfam" id="PF00690">
    <property type="entry name" value="Cation_ATPase_N"/>
    <property type="match status" value="2"/>
</dbReference>
<feature type="transmembrane region" description="Helical" evidence="19">
    <location>
        <begin position="838"/>
        <end position="858"/>
    </location>
</feature>
<feature type="transmembrane region" description="Helical" evidence="19">
    <location>
        <begin position="2021"/>
        <end position="2043"/>
    </location>
</feature>
<evidence type="ECO:0000256" key="12">
    <source>
        <dbReference type="ARBA" id="ARBA00022967"/>
    </source>
</evidence>
<feature type="transmembrane region" description="Helical" evidence="19">
    <location>
        <begin position="1280"/>
        <end position="1298"/>
    </location>
</feature>
<evidence type="ECO:0000313" key="21">
    <source>
        <dbReference type="EMBL" id="CCB50466.1"/>
    </source>
</evidence>
<dbReference type="PaxDb" id="29760-VIT_05s0020g04220.t01"/>
<dbReference type="PANTHER" id="PTHR24093">
    <property type="entry name" value="CATION TRANSPORTING ATPASE"/>
    <property type="match status" value="1"/>
</dbReference>
<gene>
    <name evidence="21" type="ordered locus">VIT_05s0020g04220</name>
</gene>
<feature type="transmembrane region" description="Helical" evidence="19">
    <location>
        <begin position="1990"/>
        <end position="2009"/>
    </location>
</feature>
<feature type="transmembrane region" description="Helical" evidence="19">
    <location>
        <begin position="157"/>
        <end position="174"/>
    </location>
</feature>
<dbReference type="Proteomes" id="UP000009183">
    <property type="component" value="Chromosome 5"/>
</dbReference>
<feature type="domain" description="Cation-transporting P-type ATPase N-terminal" evidence="20">
    <location>
        <begin position="1193"/>
        <end position="1267"/>
    </location>
</feature>
<evidence type="ECO:0000259" key="20">
    <source>
        <dbReference type="SMART" id="SM00831"/>
    </source>
</evidence>
<evidence type="ECO:0000256" key="19">
    <source>
        <dbReference type="RuleBase" id="RU361146"/>
    </source>
</evidence>
<dbReference type="Pfam" id="PF13246">
    <property type="entry name" value="Cation_ATPase"/>
    <property type="match status" value="2"/>
</dbReference>
<keyword evidence="9 19" id="KW-0067">ATP-binding</keyword>
<evidence type="ECO:0000256" key="14">
    <source>
        <dbReference type="ARBA" id="ARBA00022990"/>
    </source>
</evidence>
<dbReference type="Gene3D" id="3.40.1110.10">
    <property type="entry name" value="Calcium-transporting ATPase, cytoplasmic domain N"/>
    <property type="match status" value="2"/>
</dbReference>
<dbReference type="Pfam" id="PF00689">
    <property type="entry name" value="Cation_ATPase_C"/>
    <property type="match status" value="2"/>
</dbReference>
<evidence type="ECO:0000256" key="13">
    <source>
        <dbReference type="ARBA" id="ARBA00022989"/>
    </source>
</evidence>
<keyword evidence="22" id="KW-1185">Reference proteome</keyword>
<dbReference type="GO" id="GO:0046872">
    <property type="term" value="F:metal ion binding"/>
    <property type="evidence" value="ECO:0007669"/>
    <property type="project" value="UniProtKB-KW"/>
</dbReference>
<dbReference type="InterPro" id="IPR006068">
    <property type="entry name" value="ATPase_P-typ_cation-transptr_C"/>
</dbReference>
<keyword evidence="13 19" id="KW-1133">Transmembrane helix</keyword>
<dbReference type="Gene3D" id="3.40.50.1000">
    <property type="entry name" value="HAD superfamily/HAD-like"/>
    <property type="match status" value="2"/>
</dbReference>
<dbReference type="Pfam" id="PF00122">
    <property type="entry name" value="E1-E2_ATPase"/>
    <property type="match status" value="1"/>
</dbReference>
<dbReference type="SFLD" id="SFLDS00003">
    <property type="entry name" value="Haloacid_Dehalogenase"/>
    <property type="match status" value="2"/>
</dbReference>
<comment type="similarity">
    <text evidence="2 19">Belongs to the cation transport ATPase (P-type) (TC 3.A.3) family. Type IIB subfamily.</text>
</comment>
<dbReference type="PRINTS" id="PR00120">
    <property type="entry name" value="HATPASE"/>
</dbReference>
<proteinExistence type="inferred from homology"/>
<dbReference type="InterPro" id="IPR059000">
    <property type="entry name" value="ATPase_P-type_domA"/>
</dbReference>
<dbReference type="SFLD" id="SFLDG00002">
    <property type="entry name" value="C1.7:_P-type_atpase_like"/>
    <property type="match status" value="2"/>
</dbReference>
<evidence type="ECO:0000256" key="8">
    <source>
        <dbReference type="ARBA" id="ARBA00022837"/>
    </source>
</evidence>
<dbReference type="GO" id="GO:0005388">
    <property type="term" value="F:P-type calcium transporter activity"/>
    <property type="evidence" value="ECO:0000318"/>
    <property type="project" value="GO_Central"/>
</dbReference>
<dbReference type="eggNOG" id="KOG0204">
    <property type="taxonomic scope" value="Eukaryota"/>
</dbReference>
<evidence type="ECO:0000313" key="22">
    <source>
        <dbReference type="Proteomes" id="UP000009183"/>
    </source>
</evidence>
<keyword evidence="14" id="KW-0007">Acetylation</keyword>
<dbReference type="GO" id="GO:0005524">
    <property type="term" value="F:ATP binding"/>
    <property type="evidence" value="ECO:0007669"/>
    <property type="project" value="UniProtKB-KW"/>
</dbReference>
<comment type="function">
    <text evidence="18">This magnesium-dependent enzyme catalyzes the hydrolysis of ATP coupled with the translocation of calcium from the cytosol out of the cell or into organelles.</text>
</comment>
<feature type="transmembrane region" description="Helical" evidence="19">
    <location>
        <begin position="951"/>
        <end position="969"/>
    </location>
</feature>
<keyword evidence="5 19" id="KW-0812">Transmembrane</keyword>
<dbReference type="SUPFAM" id="SSF81660">
    <property type="entry name" value="Metal cation-transporting ATPase, ATP-binding domain N"/>
    <property type="match status" value="2"/>
</dbReference>
<feature type="transmembrane region" description="Helical" evidence="19">
    <location>
        <begin position="814"/>
        <end position="832"/>
    </location>
</feature>
<keyword evidence="15 19" id="KW-0406">Ion transport</keyword>
<dbReference type="SMART" id="SM00831">
    <property type="entry name" value="Cation_ATPase_N"/>
    <property type="match status" value="2"/>
</dbReference>
<dbReference type="InterPro" id="IPR023214">
    <property type="entry name" value="HAD_sf"/>
</dbReference>
<dbReference type="InParanoid" id="F6HDU5"/>
<keyword evidence="6" id="KW-0479">Metal-binding</keyword>
<evidence type="ECO:0000256" key="1">
    <source>
        <dbReference type="ARBA" id="ARBA00004141"/>
    </source>
</evidence>
<dbReference type="NCBIfam" id="TIGR01517">
    <property type="entry name" value="ATPase-IIB_Ca"/>
    <property type="match status" value="2"/>
</dbReference>
<feature type="transmembrane region" description="Helical" evidence="19">
    <location>
        <begin position="1250"/>
        <end position="1268"/>
    </location>
</feature>
<dbReference type="PRINTS" id="PR00119">
    <property type="entry name" value="CATATPASE"/>
</dbReference>
<feature type="transmembrane region" description="Helical" evidence="19">
    <location>
        <begin position="341"/>
        <end position="361"/>
    </location>
</feature>
<comment type="subcellular location">
    <subcellularLocation>
        <location evidence="1 19">Membrane</location>
        <topology evidence="1 19">Multi-pass membrane protein</topology>
    </subcellularLocation>
</comment>
<dbReference type="EC" id="7.2.2.10" evidence="19"/>
<dbReference type="Gene3D" id="2.70.150.10">
    <property type="entry name" value="Calcium-transporting ATPase, cytoplasmic transduction domain A"/>
    <property type="match status" value="1"/>
</dbReference>
<feature type="transmembrane region" description="Helical" evidence="19">
    <location>
        <begin position="1877"/>
        <end position="1897"/>
    </location>
</feature>
<evidence type="ECO:0000256" key="9">
    <source>
        <dbReference type="ARBA" id="ARBA00022840"/>
    </source>
</evidence>
<keyword evidence="4 19" id="KW-0109">Calcium transport</keyword>
<comment type="function">
    <text evidence="19">Catalyzes the hydrolysis of ATP coupled with the transport of calcium.</text>
</comment>
<dbReference type="NCBIfam" id="TIGR01494">
    <property type="entry name" value="ATPase_P-type"/>
    <property type="match status" value="5"/>
</dbReference>
<dbReference type="InterPro" id="IPR008250">
    <property type="entry name" value="ATPase_P-typ_transduc_dom_A_sf"/>
</dbReference>
<dbReference type="SUPFAM" id="SSF81665">
    <property type="entry name" value="Calcium ATPase, transmembrane domain M"/>
    <property type="match status" value="2"/>
</dbReference>
<dbReference type="GO" id="GO:0005516">
    <property type="term" value="F:calmodulin binding"/>
    <property type="evidence" value="ECO:0007669"/>
    <property type="project" value="UniProtKB-KW"/>
</dbReference>
<feature type="transmembrane region" description="Helical" evidence="19">
    <location>
        <begin position="1853"/>
        <end position="1871"/>
    </location>
</feature>
<accession>F6HDU5</accession>
<evidence type="ECO:0000256" key="5">
    <source>
        <dbReference type="ARBA" id="ARBA00022692"/>
    </source>
</evidence>
<keyword evidence="8 19" id="KW-0106">Calcium</keyword>
<evidence type="ECO:0000256" key="7">
    <source>
        <dbReference type="ARBA" id="ARBA00022741"/>
    </source>
</evidence>
<keyword evidence="7 19" id="KW-0547">Nucleotide-binding</keyword>
<evidence type="ECO:0000256" key="11">
    <source>
        <dbReference type="ARBA" id="ARBA00022860"/>
    </source>
</evidence>
<dbReference type="InterPro" id="IPR006408">
    <property type="entry name" value="P-type_ATPase_IIB"/>
</dbReference>
<evidence type="ECO:0000256" key="18">
    <source>
        <dbReference type="ARBA" id="ARBA00053300"/>
    </source>
</evidence>
<dbReference type="SMR" id="F6HDU5"/>
<evidence type="ECO:0000256" key="4">
    <source>
        <dbReference type="ARBA" id="ARBA00022568"/>
    </source>
</evidence>
<evidence type="ECO:0000256" key="17">
    <source>
        <dbReference type="ARBA" id="ARBA00048694"/>
    </source>
</evidence>
<dbReference type="OrthoDB" id="3352408at2759"/>
<comment type="catalytic activity">
    <reaction evidence="17 19">
        <text>Ca(2+)(in) + ATP + H2O = Ca(2+)(out) + ADP + phosphate + H(+)</text>
        <dbReference type="Rhea" id="RHEA:18105"/>
        <dbReference type="ChEBI" id="CHEBI:15377"/>
        <dbReference type="ChEBI" id="CHEBI:15378"/>
        <dbReference type="ChEBI" id="CHEBI:29108"/>
        <dbReference type="ChEBI" id="CHEBI:30616"/>
        <dbReference type="ChEBI" id="CHEBI:43474"/>
        <dbReference type="ChEBI" id="CHEBI:456216"/>
        <dbReference type="EC" id="7.2.2.10"/>
    </reaction>
</comment>
<dbReference type="FunFam" id="3.40.1110.10:FF:000013">
    <property type="entry name" value="Calcium-transporting ATPase"/>
    <property type="match status" value="2"/>
</dbReference>
<organism evidence="21 22">
    <name type="scientific">Vitis vinifera</name>
    <name type="common">Grape</name>
    <dbReference type="NCBI Taxonomy" id="29760"/>
    <lineage>
        <taxon>Eukaryota</taxon>
        <taxon>Viridiplantae</taxon>
        <taxon>Streptophyta</taxon>
        <taxon>Embryophyta</taxon>
        <taxon>Tracheophyta</taxon>
        <taxon>Spermatophyta</taxon>
        <taxon>Magnoliopsida</taxon>
        <taxon>eudicotyledons</taxon>
        <taxon>Gunneridae</taxon>
        <taxon>Pentapetalae</taxon>
        <taxon>rosids</taxon>
        <taxon>Vitales</taxon>
        <taxon>Vitaceae</taxon>
        <taxon>Viteae</taxon>
        <taxon>Vitis</taxon>
    </lineage>
</organism>
<feature type="transmembrane region" description="Helical" evidence="19">
    <location>
        <begin position="186"/>
        <end position="205"/>
    </location>
</feature>
<dbReference type="InterPro" id="IPR001757">
    <property type="entry name" value="P_typ_ATPase"/>
</dbReference>
<dbReference type="SUPFAM" id="SSF56784">
    <property type="entry name" value="HAD-like"/>
    <property type="match status" value="2"/>
</dbReference>
<name>F6HDU5_VITVI</name>
<dbReference type="SFLD" id="SFLDF00027">
    <property type="entry name" value="p-type_atpase"/>
    <property type="match status" value="2"/>
</dbReference>
<protein>
    <recommendedName>
        <fullName evidence="19">Calcium-transporting ATPase</fullName>
        <ecNumber evidence="19">7.2.2.10</ecNumber>
    </recommendedName>
</protein>
<dbReference type="CDD" id="cd02081">
    <property type="entry name" value="P-type_ATPase_Ca_PMCA-like"/>
    <property type="match status" value="1"/>
</dbReference>
<dbReference type="FunFam" id="2.70.150.10:FF:000006">
    <property type="entry name" value="Calcium-transporting ATPase"/>
    <property type="match status" value="1"/>
</dbReference>
<evidence type="ECO:0000256" key="10">
    <source>
        <dbReference type="ARBA" id="ARBA00022842"/>
    </source>
</evidence>
<dbReference type="FunFam" id="1.20.1110.10:FF:000039">
    <property type="entry name" value="Calcium-transporting ATPase"/>
    <property type="match status" value="2"/>
</dbReference>
<evidence type="ECO:0000256" key="16">
    <source>
        <dbReference type="ARBA" id="ARBA00023136"/>
    </source>
</evidence>
<dbReference type="GO" id="GO:0016887">
    <property type="term" value="F:ATP hydrolysis activity"/>
    <property type="evidence" value="ECO:0007669"/>
    <property type="project" value="InterPro"/>
</dbReference>
<reference evidence="22" key="1">
    <citation type="journal article" date="2007" name="Nature">
        <title>The grapevine genome sequence suggests ancestral hexaploidization in major angiosperm phyla.</title>
        <authorList>
            <consortium name="The French-Italian Public Consortium for Grapevine Genome Characterization."/>
            <person name="Jaillon O."/>
            <person name="Aury J.-M."/>
            <person name="Noel B."/>
            <person name="Policriti A."/>
            <person name="Clepet C."/>
            <person name="Casagrande A."/>
            <person name="Choisne N."/>
            <person name="Aubourg S."/>
            <person name="Vitulo N."/>
            <person name="Jubin C."/>
            <person name="Vezzi A."/>
            <person name="Legeai F."/>
            <person name="Hugueney P."/>
            <person name="Dasilva C."/>
            <person name="Horner D."/>
            <person name="Mica E."/>
            <person name="Jublot D."/>
            <person name="Poulain J."/>
            <person name="Bruyere C."/>
            <person name="Billault A."/>
            <person name="Segurens B."/>
            <person name="Gouyvenoux M."/>
            <person name="Ugarte E."/>
            <person name="Cattonaro F."/>
            <person name="Anthouard V."/>
            <person name="Vico V."/>
            <person name="Del Fabbro C."/>
            <person name="Alaux M."/>
            <person name="Di Gaspero G."/>
            <person name="Dumas V."/>
            <person name="Felice N."/>
            <person name="Paillard S."/>
            <person name="Juman I."/>
            <person name="Moroldo M."/>
            <person name="Scalabrin S."/>
            <person name="Canaguier A."/>
            <person name="Le Clainche I."/>
            <person name="Malacrida G."/>
            <person name="Durand E."/>
            <person name="Pesole G."/>
            <person name="Laucou V."/>
            <person name="Chatelet P."/>
            <person name="Merdinoglu D."/>
            <person name="Delledonne M."/>
            <person name="Pezzotti M."/>
            <person name="Lecharny A."/>
            <person name="Scarpelli C."/>
            <person name="Artiguenave F."/>
            <person name="Pe M.E."/>
            <person name="Valle G."/>
            <person name="Morgante M."/>
            <person name="Caboche M."/>
            <person name="Adam-Blondon A.-F."/>
            <person name="Weissenbach J."/>
            <person name="Quetier F."/>
            <person name="Wincker P."/>
        </authorList>
    </citation>
    <scope>NUCLEOTIDE SEQUENCE [LARGE SCALE GENOMIC DNA]</scope>
    <source>
        <strain evidence="22">cv. Pinot noir / PN40024</strain>
    </source>
</reference>
<dbReference type="HOGENOM" id="CLU_238432_0_0_1"/>
<evidence type="ECO:0000256" key="3">
    <source>
        <dbReference type="ARBA" id="ARBA00022448"/>
    </source>
</evidence>
<feature type="transmembrane region" description="Helical" evidence="19">
    <location>
        <begin position="1381"/>
        <end position="1401"/>
    </location>
</feature>
<dbReference type="EMBL" id="FN595749">
    <property type="protein sequence ID" value="CCB50466.1"/>
    <property type="molecule type" value="Genomic_DNA"/>
</dbReference>
<dbReference type="InterPro" id="IPR044492">
    <property type="entry name" value="P_typ_ATPase_HD_dom"/>
</dbReference>
<keyword evidence="3 19" id="KW-0813">Transport</keyword>
<evidence type="ECO:0000256" key="6">
    <source>
        <dbReference type="ARBA" id="ARBA00022723"/>
    </source>
</evidence>